<feature type="compositionally biased region" description="Low complexity" evidence="1">
    <location>
        <begin position="98"/>
        <end position="110"/>
    </location>
</feature>
<name>A0A316ZDZ6_9BASI</name>
<dbReference type="AlphaFoldDB" id="A0A316ZDZ6"/>
<proteinExistence type="predicted"/>
<feature type="compositionally biased region" description="Basic and acidic residues" evidence="1">
    <location>
        <begin position="456"/>
        <end position="479"/>
    </location>
</feature>
<reference evidence="2 3" key="1">
    <citation type="journal article" date="2018" name="Mol. Biol. Evol.">
        <title>Broad Genomic Sampling Reveals a Smut Pathogenic Ancestry of the Fungal Clade Ustilaginomycotina.</title>
        <authorList>
            <person name="Kijpornyongpan T."/>
            <person name="Mondo S.J."/>
            <person name="Barry K."/>
            <person name="Sandor L."/>
            <person name="Lee J."/>
            <person name="Lipzen A."/>
            <person name="Pangilinan J."/>
            <person name="LaButti K."/>
            <person name="Hainaut M."/>
            <person name="Henrissat B."/>
            <person name="Grigoriev I.V."/>
            <person name="Spatafora J.W."/>
            <person name="Aime M.C."/>
        </authorList>
    </citation>
    <scope>NUCLEOTIDE SEQUENCE [LARGE SCALE GENOMIC DNA]</scope>
    <source>
        <strain evidence="2 3">MCA 4186</strain>
    </source>
</reference>
<accession>A0A316ZDZ6</accession>
<sequence length="490" mass="51302">MPDVATQRVPPSASCRHQLETALLMEQDGEVDVPAADPSGRTEHLVPLREQLASAASVTDESLIAAVGAVIGLYVLCGTTLDVSAAAQRLGPQIDAAASAGASSPPALGSNERLNDAMDEDSGMSTARDDAPAPEDDGVVQPWHLEVPSDSHATILQLPNAFKCNYRSPAPLLVAELSAVVQALRGELAPPRTVTVVGERQLFPSDAMLAAKTYRSNVRPEALLSEAQRRSIQASARRRQRAVQLHKTPEPITPDEEALAAHRAAQIAAAGPPADEEQEAVSFEAPSGAASVFAVTPCAGSAWAHTREAARLGNAADVDRTSAKFGELLFELPAPRSASPSAPGPDDTAHAAAASTSSGSDQLSVPLARAELVRELVRERLERTAPPAPPSALRAERVGARVPLPNKRAFQAASQAGLDGLEAATVPLEASTVQYRAAVERTLEGSGDLPPAQRALRHDVVRTAKERTRRAVDEARQRDGAAGTAPPHGQ</sequence>
<dbReference type="RefSeq" id="XP_025599411.1">
    <property type="nucleotide sequence ID" value="XM_025739650.1"/>
</dbReference>
<keyword evidence="3" id="KW-1185">Reference proteome</keyword>
<feature type="region of interest" description="Disordered" evidence="1">
    <location>
        <begin position="229"/>
        <end position="253"/>
    </location>
</feature>
<dbReference type="EMBL" id="KZ819289">
    <property type="protein sequence ID" value="PWN99132.1"/>
    <property type="molecule type" value="Genomic_DNA"/>
</dbReference>
<feature type="region of interest" description="Disordered" evidence="1">
    <location>
        <begin position="334"/>
        <end position="365"/>
    </location>
</feature>
<protein>
    <submittedName>
        <fullName evidence="2">Uncharacterized protein</fullName>
    </submittedName>
</protein>
<dbReference type="GeneID" id="37267196"/>
<feature type="region of interest" description="Disordered" evidence="1">
    <location>
        <begin position="98"/>
        <end position="134"/>
    </location>
</feature>
<organism evidence="2 3">
    <name type="scientific">Tilletiopsis washingtonensis</name>
    <dbReference type="NCBI Taxonomy" id="58919"/>
    <lineage>
        <taxon>Eukaryota</taxon>
        <taxon>Fungi</taxon>
        <taxon>Dikarya</taxon>
        <taxon>Basidiomycota</taxon>
        <taxon>Ustilaginomycotina</taxon>
        <taxon>Exobasidiomycetes</taxon>
        <taxon>Entylomatales</taxon>
        <taxon>Entylomatales incertae sedis</taxon>
        <taxon>Tilletiopsis</taxon>
    </lineage>
</organism>
<gene>
    <name evidence="2" type="ORF">FA09DRAFT_243093</name>
</gene>
<feature type="compositionally biased region" description="Low complexity" evidence="1">
    <location>
        <begin position="334"/>
        <end position="360"/>
    </location>
</feature>
<evidence type="ECO:0000256" key="1">
    <source>
        <dbReference type="SAM" id="MobiDB-lite"/>
    </source>
</evidence>
<feature type="region of interest" description="Disordered" evidence="1">
    <location>
        <begin position="444"/>
        <end position="490"/>
    </location>
</feature>
<dbReference type="Proteomes" id="UP000245946">
    <property type="component" value="Unassembled WGS sequence"/>
</dbReference>
<evidence type="ECO:0000313" key="2">
    <source>
        <dbReference type="EMBL" id="PWN99132.1"/>
    </source>
</evidence>
<evidence type="ECO:0000313" key="3">
    <source>
        <dbReference type="Proteomes" id="UP000245946"/>
    </source>
</evidence>